<feature type="binding site" evidence="9">
    <location>
        <position position="95"/>
    </location>
    <ligand>
        <name>Mg(2+)</name>
        <dbReference type="ChEBI" id="CHEBI:18420"/>
        <label>1</label>
        <note>catalytic</note>
    </ligand>
</feature>
<organism evidence="11 12">
    <name type="scientific">Maudiozyma exigua</name>
    <name type="common">Yeast</name>
    <name type="synonym">Kazachstania exigua</name>
    <dbReference type="NCBI Taxonomy" id="34358"/>
    <lineage>
        <taxon>Eukaryota</taxon>
        <taxon>Fungi</taxon>
        <taxon>Dikarya</taxon>
        <taxon>Ascomycota</taxon>
        <taxon>Saccharomycotina</taxon>
        <taxon>Saccharomycetes</taxon>
        <taxon>Saccharomycetales</taxon>
        <taxon>Saccharomycetaceae</taxon>
        <taxon>Maudiozyma</taxon>
    </lineage>
</organism>
<reference evidence="11 12" key="1">
    <citation type="submission" date="2020-11" db="EMBL/GenBank/DDBJ databases">
        <title>Kefir isolates.</title>
        <authorList>
            <person name="Marcisauskas S."/>
            <person name="Kim Y."/>
            <person name="Blasche S."/>
        </authorList>
    </citation>
    <scope>NUCLEOTIDE SEQUENCE [LARGE SCALE GENOMIC DNA]</scope>
    <source>
        <strain evidence="11 12">OG2</strain>
    </source>
</reference>
<sequence length="293" mass="32402">MALTQQELKSIENNIVNLLKEQVGPIIKEQSGQYLTQSYDDKANQVDLVTKSDKNIEFIIKGKLKELYPTFSFIGEEEYVPGETKITNEPTFVVDPIDGTTNFIHGFPYSCCSIGLAENGNPVMGAIFNPHLNQLFHASKGNGAFVNDEPIDVAKRPLSLQKSVIGLEGGADRVDSPGSNFDIKMSTYKNLLSDKGGFIHGFRSLGSAAMNICYTALGIFDGYWEGGCWAWDVCAGWCILKECGGRLIGGNKNDWDIGIDRRVYFAIRGGCTSDEQKKFAEDFWNQTTGDLKY</sequence>
<dbReference type="InterPro" id="IPR020583">
    <property type="entry name" value="Inositol_monoP_metal-BS"/>
</dbReference>
<name>A0A9P7B7P8_MAUEX</name>
<keyword evidence="7 10" id="KW-0378">Hydrolase</keyword>
<dbReference type="PROSITE" id="PS00629">
    <property type="entry name" value="IMP_1"/>
    <property type="match status" value="1"/>
</dbReference>
<dbReference type="SUPFAM" id="SSF56655">
    <property type="entry name" value="Carbohydrate phosphatase"/>
    <property type="match status" value="1"/>
</dbReference>
<dbReference type="Gene3D" id="3.40.190.80">
    <property type="match status" value="1"/>
</dbReference>
<evidence type="ECO:0000256" key="4">
    <source>
        <dbReference type="ARBA" id="ARBA00009759"/>
    </source>
</evidence>
<evidence type="ECO:0000256" key="5">
    <source>
        <dbReference type="ARBA" id="ARBA00022671"/>
    </source>
</evidence>
<dbReference type="CDD" id="cd01639">
    <property type="entry name" value="IMPase"/>
    <property type="match status" value="1"/>
</dbReference>
<evidence type="ECO:0000256" key="8">
    <source>
        <dbReference type="ARBA" id="ARBA00022842"/>
    </source>
</evidence>
<evidence type="ECO:0000313" key="12">
    <source>
        <dbReference type="Proteomes" id="UP000750334"/>
    </source>
</evidence>
<keyword evidence="12" id="KW-1185">Reference proteome</keyword>
<dbReference type="Gene3D" id="3.30.540.10">
    <property type="entry name" value="Fructose-1,6-Bisphosphatase, subunit A, domain 1"/>
    <property type="match status" value="1"/>
</dbReference>
<dbReference type="PRINTS" id="PR00377">
    <property type="entry name" value="IMPHPHTASES"/>
</dbReference>
<feature type="binding site" evidence="9">
    <location>
        <position position="97"/>
    </location>
    <ligand>
        <name>Mg(2+)</name>
        <dbReference type="ChEBI" id="CHEBI:18420"/>
        <label>1</label>
        <note>catalytic</note>
    </ligand>
</feature>
<dbReference type="FunFam" id="3.40.190.80:FF:000012">
    <property type="entry name" value="Inositol-1-monophosphatase"/>
    <property type="match status" value="1"/>
</dbReference>
<keyword evidence="5" id="KW-0452">Lithium</keyword>
<accession>A0A9P7B7P8</accession>
<dbReference type="Proteomes" id="UP000750334">
    <property type="component" value="Unassembled WGS sequence"/>
</dbReference>
<dbReference type="InterPro" id="IPR000760">
    <property type="entry name" value="Inositol_monophosphatase-like"/>
</dbReference>
<dbReference type="PROSITE" id="PS00630">
    <property type="entry name" value="IMP_2"/>
    <property type="match status" value="1"/>
</dbReference>
<keyword evidence="6 9" id="KW-0479">Metal-binding</keyword>
<dbReference type="GO" id="GO:0046854">
    <property type="term" value="P:phosphatidylinositol phosphate biosynthetic process"/>
    <property type="evidence" value="ECO:0007669"/>
    <property type="project" value="InterPro"/>
</dbReference>
<protein>
    <recommendedName>
        <fullName evidence="10">Inositol-1-monophosphatase</fullName>
        <ecNumber evidence="10">3.1.3.25</ecNumber>
    </recommendedName>
</protein>
<dbReference type="PANTHER" id="PTHR20854">
    <property type="entry name" value="INOSITOL MONOPHOSPHATASE"/>
    <property type="match status" value="1"/>
</dbReference>
<feature type="binding site" evidence="9">
    <location>
        <position position="76"/>
    </location>
    <ligand>
        <name>Mg(2+)</name>
        <dbReference type="ChEBI" id="CHEBI:18420"/>
        <label>1</label>
        <note>catalytic</note>
    </ligand>
</feature>
<dbReference type="GO" id="GO:0006020">
    <property type="term" value="P:inositol metabolic process"/>
    <property type="evidence" value="ECO:0007669"/>
    <property type="project" value="TreeGrafter"/>
</dbReference>
<dbReference type="InterPro" id="IPR020550">
    <property type="entry name" value="Inositol_monophosphatase_CS"/>
</dbReference>
<feature type="binding site" evidence="9">
    <location>
        <position position="98"/>
    </location>
    <ligand>
        <name>Mg(2+)</name>
        <dbReference type="ChEBI" id="CHEBI:18420"/>
        <label>1</label>
        <note>catalytic</note>
    </ligand>
</feature>
<dbReference type="GO" id="GO:0008934">
    <property type="term" value="F:inositol monophosphate 1-phosphatase activity"/>
    <property type="evidence" value="ECO:0007669"/>
    <property type="project" value="InterPro"/>
</dbReference>
<gene>
    <name evidence="11" type="primary">INM2</name>
    <name evidence="11" type="ORF">C6P45_000875</name>
</gene>
<dbReference type="EMBL" id="PUHR01000133">
    <property type="protein sequence ID" value="KAG0663270.1"/>
    <property type="molecule type" value="Genomic_DNA"/>
</dbReference>
<comment type="similarity">
    <text evidence="4 10">Belongs to the inositol monophosphatase superfamily.</text>
</comment>
<comment type="pathway">
    <text evidence="3 10">Polyol metabolism; myo-inositol biosynthesis; myo-inositol from D-glucose 6-phosphate: step 2/2.</text>
</comment>
<dbReference type="GO" id="GO:0046872">
    <property type="term" value="F:metal ion binding"/>
    <property type="evidence" value="ECO:0007669"/>
    <property type="project" value="UniProtKB-KW"/>
</dbReference>
<dbReference type="GO" id="GO:0007165">
    <property type="term" value="P:signal transduction"/>
    <property type="evidence" value="ECO:0007669"/>
    <property type="project" value="TreeGrafter"/>
</dbReference>
<dbReference type="EC" id="3.1.3.25" evidence="10"/>
<dbReference type="Pfam" id="PF00459">
    <property type="entry name" value="Inositol_P"/>
    <property type="match status" value="1"/>
</dbReference>
<evidence type="ECO:0000256" key="6">
    <source>
        <dbReference type="ARBA" id="ARBA00022723"/>
    </source>
</evidence>
<comment type="catalytic activity">
    <reaction evidence="1 10">
        <text>a myo-inositol phosphate + H2O = myo-inositol + phosphate</text>
        <dbReference type="Rhea" id="RHEA:24056"/>
        <dbReference type="ChEBI" id="CHEBI:15377"/>
        <dbReference type="ChEBI" id="CHEBI:17268"/>
        <dbReference type="ChEBI" id="CHEBI:43474"/>
        <dbReference type="ChEBI" id="CHEBI:84139"/>
        <dbReference type="EC" id="3.1.3.25"/>
    </reaction>
</comment>
<dbReference type="FunFam" id="3.30.540.10:FF:000013">
    <property type="entry name" value="Inositol-1-monophosphatase"/>
    <property type="match status" value="1"/>
</dbReference>
<evidence type="ECO:0000256" key="10">
    <source>
        <dbReference type="RuleBase" id="RU364068"/>
    </source>
</evidence>
<evidence type="ECO:0000256" key="7">
    <source>
        <dbReference type="ARBA" id="ARBA00022801"/>
    </source>
</evidence>
<dbReference type="PANTHER" id="PTHR20854:SF4">
    <property type="entry name" value="INOSITOL-1-MONOPHOSPHATASE-RELATED"/>
    <property type="match status" value="1"/>
</dbReference>
<evidence type="ECO:0000256" key="1">
    <source>
        <dbReference type="ARBA" id="ARBA00001033"/>
    </source>
</evidence>
<dbReference type="GO" id="GO:0071545">
    <property type="term" value="P:inositol phosphate catabolic process"/>
    <property type="evidence" value="ECO:0007669"/>
    <property type="project" value="UniProtKB-ARBA"/>
</dbReference>
<dbReference type="InterPro" id="IPR033942">
    <property type="entry name" value="IMPase"/>
</dbReference>
<evidence type="ECO:0000256" key="2">
    <source>
        <dbReference type="ARBA" id="ARBA00001946"/>
    </source>
</evidence>
<evidence type="ECO:0000256" key="9">
    <source>
        <dbReference type="PIRSR" id="PIRSR600760-2"/>
    </source>
</evidence>
<keyword evidence="8 9" id="KW-0460">Magnesium</keyword>
<dbReference type="AlphaFoldDB" id="A0A9P7B7P8"/>
<comment type="cofactor">
    <cofactor evidence="2 9 10">
        <name>Mg(2+)</name>
        <dbReference type="ChEBI" id="CHEBI:18420"/>
    </cofactor>
</comment>
<proteinExistence type="inferred from homology"/>
<evidence type="ECO:0000256" key="3">
    <source>
        <dbReference type="ARBA" id="ARBA00005152"/>
    </source>
</evidence>
<comment type="caution">
    <text evidence="11">The sequence shown here is derived from an EMBL/GenBank/DDBJ whole genome shotgun (WGS) entry which is preliminary data.</text>
</comment>
<feature type="binding site" evidence="9">
    <location>
        <position position="232"/>
    </location>
    <ligand>
        <name>Mg(2+)</name>
        <dbReference type="ChEBI" id="CHEBI:18420"/>
        <label>1</label>
        <note>catalytic</note>
    </ligand>
</feature>
<dbReference type="OrthoDB" id="10254945at2759"/>
<evidence type="ECO:0000313" key="11">
    <source>
        <dbReference type="EMBL" id="KAG0663270.1"/>
    </source>
</evidence>